<keyword evidence="4" id="KW-0539">Nucleus</keyword>
<keyword evidence="8" id="KW-1185">Reference proteome</keyword>
<feature type="region of interest" description="Disordered" evidence="5">
    <location>
        <begin position="1"/>
        <end position="39"/>
    </location>
</feature>
<feature type="region of interest" description="Disordered" evidence="5">
    <location>
        <begin position="486"/>
        <end position="516"/>
    </location>
</feature>
<evidence type="ECO:0000256" key="1">
    <source>
        <dbReference type="ARBA" id="ARBA00023015"/>
    </source>
</evidence>
<keyword evidence="1" id="KW-0805">Transcription regulation</keyword>
<accession>A0A164ZTW6</accession>
<dbReference type="GeneID" id="28901745"/>
<dbReference type="InterPro" id="IPR001138">
    <property type="entry name" value="Zn2Cys6_DnaBD"/>
</dbReference>
<evidence type="ECO:0000256" key="3">
    <source>
        <dbReference type="ARBA" id="ARBA00023163"/>
    </source>
</evidence>
<dbReference type="InParanoid" id="A0A164ZTW6"/>
<evidence type="ECO:0000256" key="2">
    <source>
        <dbReference type="ARBA" id="ARBA00023125"/>
    </source>
</evidence>
<feature type="region of interest" description="Disordered" evidence="5">
    <location>
        <begin position="664"/>
        <end position="693"/>
    </location>
</feature>
<organism evidence="7 8">
    <name type="scientific">Xylona heveae (strain CBS 132557 / TC161)</name>
    <dbReference type="NCBI Taxonomy" id="1328760"/>
    <lineage>
        <taxon>Eukaryota</taxon>
        <taxon>Fungi</taxon>
        <taxon>Dikarya</taxon>
        <taxon>Ascomycota</taxon>
        <taxon>Pezizomycotina</taxon>
        <taxon>Xylonomycetes</taxon>
        <taxon>Xylonales</taxon>
        <taxon>Xylonaceae</taxon>
        <taxon>Xylona</taxon>
    </lineage>
</organism>
<feature type="compositionally biased region" description="Basic and acidic residues" evidence="5">
    <location>
        <begin position="355"/>
        <end position="365"/>
    </location>
</feature>
<evidence type="ECO:0000313" key="8">
    <source>
        <dbReference type="Proteomes" id="UP000076632"/>
    </source>
</evidence>
<dbReference type="PROSITE" id="PS50048">
    <property type="entry name" value="ZN2_CY6_FUNGAL_2"/>
    <property type="match status" value="1"/>
</dbReference>
<dbReference type="InterPro" id="IPR050675">
    <property type="entry name" value="OAF3"/>
</dbReference>
<feature type="compositionally biased region" description="Basic and acidic residues" evidence="5">
    <location>
        <begin position="135"/>
        <end position="148"/>
    </location>
</feature>
<dbReference type="GO" id="GO:0008270">
    <property type="term" value="F:zinc ion binding"/>
    <property type="evidence" value="ECO:0007669"/>
    <property type="project" value="InterPro"/>
</dbReference>
<dbReference type="GO" id="GO:0003677">
    <property type="term" value="F:DNA binding"/>
    <property type="evidence" value="ECO:0007669"/>
    <property type="project" value="UniProtKB-KW"/>
</dbReference>
<proteinExistence type="predicted"/>
<feature type="compositionally biased region" description="Polar residues" evidence="5">
    <location>
        <begin position="1"/>
        <end position="10"/>
    </location>
</feature>
<gene>
    <name evidence="7" type="ORF">L228DRAFT_45113</name>
</gene>
<dbReference type="EMBL" id="KV407466">
    <property type="protein sequence ID" value="KZF19511.1"/>
    <property type="molecule type" value="Genomic_DNA"/>
</dbReference>
<dbReference type="OMA" id="FHMCDTG"/>
<dbReference type="InterPro" id="IPR021858">
    <property type="entry name" value="Fun_TF"/>
</dbReference>
<dbReference type="PANTHER" id="PTHR31069">
    <property type="entry name" value="OLEATE-ACTIVATED TRANSCRIPTION FACTOR 1-RELATED"/>
    <property type="match status" value="1"/>
</dbReference>
<dbReference type="AlphaFoldDB" id="A0A164ZTW6"/>
<dbReference type="Proteomes" id="UP000076632">
    <property type="component" value="Unassembled WGS sequence"/>
</dbReference>
<protein>
    <recommendedName>
        <fullName evidence="6">Zn(2)-C6 fungal-type domain-containing protein</fullName>
    </recommendedName>
</protein>
<name>A0A164ZTW6_XYLHT</name>
<evidence type="ECO:0000256" key="4">
    <source>
        <dbReference type="ARBA" id="ARBA00023242"/>
    </source>
</evidence>
<feature type="compositionally biased region" description="Polar residues" evidence="5">
    <location>
        <begin position="112"/>
        <end position="121"/>
    </location>
</feature>
<evidence type="ECO:0000256" key="5">
    <source>
        <dbReference type="SAM" id="MobiDB-lite"/>
    </source>
</evidence>
<dbReference type="PANTHER" id="PTHR31069:SF28">
    <property type="entry name" value="ZN(II)2CYS6 TRANSCRIPTION FACTOR (EUROFUNG)"/>
    <property type="match status" value="1"/>
</dbReference>
<evidence type="ECO:0000313" key="7">
    <source>
        <dbReference type="EMBL" id="KZF19511.1"/>
    </source>
</evidence>
<reference evidence="7 8" key="1">
    <citation type="journal article" date="2016" name="Fungal Biol.">
        <title>The genome of Xylona heveae provides a window into fungal endophytism.</title>
        <authorList>
            <person name="Gazis R."/>
            <person name="Kuo A."/>
            <person name="Riley R."/>
            <person name="LaButti K."/>
            <person name="Lipzen A."/>
            <person name="Lin J."/>
            <person name="Amirebrahimi M."/>
            <person name="Hesse C.N."/>
            <person name="Spatafora J.W."/>
            <person name="Henrissat B."/>
            <person name="Hainaut M."/>
            <person name="Grigoriev I.V."/>
            <person name="Hibbett D.S."/>
        </authorList>
    </citation>
    <scope>NUCLEOTIDE SEQUENCE [LARGE SCALE GENOMIC DNA]</scope>
    <source>
        <strain evidence="7 8">TC161</strain>
    </source>
</reference>
<keyword evidence="3" id="KW-0804">Transcription</keyword>
<feature type="compositionally biased region" description="Polar residues" evidence="5">
    <location>
        <begin position="366"/>
        <end position="379"/>
    </location>
</feature>
<keyword evidence="2" id="KW-0238">DNA-binding</keyword>
<feature type="compositionally biased region" description="Polar residues" evidence="5">
    <location>
        <begin position="670"/>
        <end position="690"/>
    </location>
</feature>
<feature type="domain" description="Zn(2)-C6 fungal-type" evidence="6">
    <location>
        <begin position="40"/>
        <end position="70"/>
    </location>
</feature>
<dbReference type="RefSeq" id="XP_018185066.1">
    <property type="nucleotide sequence ID" value="XM_018336608.1"/>
</dbReference>
<feature type="region of interest" description="Disordered" evidence="5">
    <location>
        <begin position="355"/>
        <end position="387"/>
    </location>
</feature>
<sequence>MTMSSPSMAQLPSPLAKSPARSVAPRKRRRRAPPSGAADDCFTCIKQRRQCDRRRPYCTQCLGHGDGNCSGYKTQLTWGVGVASRGKLRGMSLPIARKGPTSTSAPKEKSSAVGSVNSTSRPKPIRPTSAPYEEPSPRDHSASTNSRYEESNALRAYDFIPVHPTSSPTASISAIPHGTVTWHETIPEQQHQHQPARSMMSSYGESAHGPDWAPQHPYAHPAHPLHRLQTSLGGSYDDVQSCTSATSLSGFSDSEYPSPVDYPDTPEDISLMNAPLPPSYAEFYAPQALGMSASERSFYPGRAPTSSCSVPYDGMASSISSDRSIYDYTEPGRFAPHPIGSSYSTDGILVEEELRGNPREARDSRNSTGYGCGPSTNRDGSSHVLTDDGVSVSTASVLPSSPAGSSTEVPSHPFLEASSAAQRIQSLIGFYDRAICPRLVAFDGPANPYRVHILRLAMESETLRYAIAALSANNLRMRMSKDRAKIRQHHLASSGGSNRRGRSVSVEPTQEPSLRSAADSLLQEESHFKATSVQLLNGQLKDSELAKSDSILATLVILCLFHTCDTGVSQLRTQFAGVRKLLELCDSRSQSDFRSWVEFFFTWFDVMTAAVNDREPQLRQGYLDMLSALDEQPGGLAQMIGCDGRLFRIICRLGRLNLLSQRRPVAGPSENMSDSSQSLYRGHTPQSPAASRQLPAGRDYYSLNYDSLDGSGWTMMSRSFHEGFDDSSSGTDDRHVFWQEWQDVRDGLKEWELDPTMPAQMCSATPDVSPRQRDLLNISESFRYAALLYTERLAHPASPSSHPNFQNLVAQALYHITSIASTSTVHKFLLWPLFITGGECIDEVHRSIVRQRCLDIQSESGFSNNISGLEVLEKVWRDDVGDDALLGTRGRNDATAGVSSYPAAAPTSHVRHAAVGGQAFKWRRAMDRLDGEYIVI</sequence>
<evidence type="ECO:0000259" key="6">
    <source>
        <dbReference type="PROSITE" id="PS50048"/>
    </source>
</evidence>
<dbReference type="OrthoDB" id="3431704at2759"/>
<dbReference type="Pfam" id="PF11951">
    <property type="entry name" value="Fungal_trans_2"/>
    <property type="match status" value="1"/>
</dbReference>
<feature type="region of interest" description="Disordered" evidence="5">
    <location>
        <begin position="91"/>
        <end position="148"/>
    </location>
</feature>
<dbReference type="GO" id="GO:0000981">
    <property type="term" value="F:DNA-binding transcription factor activity, RNA polymerase II-specific"/>
    <property type="evidence" value="ECO:0007669"/>
    <property type="project" value="InterPro"/>
</dbReference>